<dbReference type="PROSITE" id="PS00107">
    <property type="entry name" value="PROTEIN_KINASE_ATP"/>
    <property type="match status" value="1"/>
</dbReference>
<evidence type="ECO:0000256" key="7">
    <source>
        <dbReference type="SAM" id="MobiDB-lite"/>
    </source>
</evidence>
<protein>
    <submittedName>
        <fullName evidence="10">Probable serine/threonine-protein kinase At1g54610</fullName>
    </submittedName>
</protein>
<dbReference type="PANTHER" id="PTHR24056">
    <property type="entry name" value="CELL DIVISION PROTEIN KINASE"/>
    <property type="match status" value="1"/>
</dbReference>
<dbReference type="InterPro" id="IPR017441">
    <property type="entry name" value="Protein_kinase_ATP_BS"/>
</dbReference>
<dbReference type="CDD" id="cd07840">
    <property type="entry name" value="STKc_CDK9_like"/>
    <property type="match status" value="1"/>
</dbReference>
<dbReference type="Proteomes" id="UP000694864">
    <property type="component" value="Chromosome 14"/>
</dbReference>
<evidence type="ECO:0000256" key="4">
    <source>
        <dbReference type="ARBA" id="ARBA00022777"/>
    </source>
</evidence>
<dbReference type="SUPFAM" id="SSF56112">
    <property type="entry name" value="Protein kinase-like (PK-like)"/>
    <property type="match status" value="1"/>
</dbReference>
<keyword evidence="9" id="KW-1185">Reference proteome</keyword>
<dbReference type="GO" id="GO:0016301">
    <property type="term" value="F:kinase activity"/>
    <property type="evidence" value="ECO:0007669"/>
    <property type="project" value="UniProtKB-KW"/>
</dbReference>
<sequence length="703" mass="78871">MGCVSSKQTVSVTPAIDHSGVFKENVCTGSGRIMVEDPPTEKRLLSWRSKSGKKSSSSKKSGSEFGELSESGRASSNCMSESVSFRLGNLSKYLEAEQVAAGWPAWLSNVAGEAIHGWVPFRSDAFEKLEKIGQGTYSSVFRARESETGRIVALKKVRFDNFEPESVRFMAREILILRRLNHPNIIKLQGIVTSKLSCNIHLVFEYMEHDLTGLLSSPDINFTTPQIKCYMKQLLSGLEHCHARGVMHRDIKGSNLLVNNEGILKVADFGLANFCNASGNKQPLTSRVVTLWYRPPELLLGATDYGASVDLWSVGCVFAELLLGKPVLQGRTEVEQLHKIFKLCGSPPADYWKKSKLPHAMLFKPQQHYDSCLRETLKDLSDADINLIETLLSIEPHKRGSASTALVSQYFTSKPFACDPSSLPVYSPSKEIDAKHREETTRKKICGNGRRGTESRKPTRKPPACAKLAPVEDVRHHSQKFHKRNGHSVHNSIDSDATICEKPQKPSSNHEKDEASHVKNALQGDVPFSGPLQVSVSSGFAWAKRRKDDICVRSHNRSLSRGHITNLLGPSPAFSESTDVDSKINEKENEEKHHARTDSQDREAYEMLKLSMLKKWRQLERPDSFDTSDEYHSQELSLALYQKEEKAAKLGHLGYEDNDEKVEFSGPLLSKSYGVDELLERHDRQIRQLVRKSWFQKGKKQGK</sequence>
<dbReference type="PROSITE" id="PS50011">
    <property type="entry name" value="PROTEIN_KINASE_DOM"/>
    <property type="match status" value="1"/>
</dbReference>
<evidence type="ECO:0000256" key="1">
    <source>
        <dbReference type="ARBA" id="ARBA00006485"/>
    </source>
</evidence>
<proteinExistence type="inferred from homology"/>
<reference evidence="10" key="2">
    <citation type="submission" date="2025-08" db="UniProtKB">
        <authorList>
            <consortium name="RefSeq"/>
        </authorList>
    </citation>
    <scope>IDENTIFICATION</scope>
    <source>
        <tissue evidence="10">Leaf</tissue>
    </source>
</reference>
<feature type="region of interest" description="Disordered" evidence="7">
    <location>
        <begin position="427"/>
        <end position="493"/>
    </location>
</feature>
<dbReference type="PANTHER" id="PTHR24056:SF228">
    <property type="entry name" value="PROTEIN IMPAIRED IN BABA-INDUCED STERILITY 1"/>
    <property type="match status" value="1"/>
</dbReference>
<name>A0ABM0VQ38_CAMSA</name>
<evidence type="ECO:0000313" key="10">
    <source>
        <dbReference type="RefSeq" id="XP_010459503.1"/>
    </source>
</evidence>
<evidence type="ECO:0000256" key="2">
    <source>
        <dbReference type="ARBA" id="ARBA00022679"/>
    </source>
</evidence>
<evidence type="ECO:0000259" key="8">
    <source>
        <dbReference type="PROSITE" id="PS50011"/>
    </source>
</evidence>
<evidence type="ECO:0000256" key="6">
    <source>
        <dbReference type="PROSITE-ProRule" id="PRU10141"/>
    </source>
</evidence>
<evidence type="ECO:0000256" key="3">
    <source>
        <dbReference type="ARBA" id="ARBA00022741"/>
    </source>
</evidence>
<keyword evidence="4 10" id="KW-0418">Kinase</keyword>
<gene>
    <name evidence="10" type="primary">LOC104740566</name>
</gene>
<dbReference type="InterPro" id="IPR011009">
    <property type="entry name" value="Kinase-like_dom_sf"/>
</dbReference>
<keyword evidence="2" id="KW-0808">Transferase</keyword>
<feature type="compositionally biased region" description="Basic residues" evidence="7">
    <location>
        <begin position="477"/>
        <end position="487"/>
    </location>
</feature>
<accession>A0ABM0VQ38</accession>
<keyword evidence="3 6" id="KW-0547">Nucleotide-binding</keyword>
<dbReference type="InterPro" id="IPR000719">
    <property type="entry name" value="Prot_kinase_dom"/>
</dbReference>
<feature type="compositionally biased region" description="Low complexity" evidence="7">
    <location>
        <begin position="58"/>
        <end position="73"/>
    </location>
</feature>
<feature type="compositionally biased region" description="Basic and acidic residues" evidence="7">
    <location>
        <begin position="580"/>
        <end position="600"/>
    </location>
</feature>
<evidence type="ECO:0000313" key="9">
    <source>
        <dbReference type="Proteomes" id="UP000694864"/>
    </source>
</evidence>
<dbReference type="Gene3D" id="1.10.510.10">
    <property type="entry name" value="Transferase(Phosphotransferase) domain 1"/>
    <property type="match status" value="1"/>
</dbReference>
<feature type="binding site" evidence="6">
    <location>
        <position position="155"/>
    </location>
    <ligand>
        <name>ATP</name>
        <dbReference type="ChEBI" id="CHEBI:30616"/>
    </ligand>
</feature>
<organism evidence="9 10">
    <name type="scientific">Camelina sativa</name>
    <name type="common">False flax</name>
    <name type="synonym">Myagrum sativum</name>
    <dbReference type="NCBI Taxonomy" id="90675"/>
    <lineage>
        <taxon>Eukaryota</taxon>
        <taxon>Viridiplantae</taxon>
        <taxon>Streptophyta</taxon>
        <taxon>Embryophyta</taxon>
        <taxon>Tracheophyta</taxon>
        <taxon>Spermatophyta</taxon>
        <taxon>Magnoliopsida</taxon>
        <taxon>eudicotyledons</taxon>
        <taxon>Gunneridae</taxon>
        <taxon>Pentapetalae</taxon>
        <taxon>rosids</taxon>
        <taxon>malvids</taxon>
        <taxon>Brassicales</taxon>
        <taxon>Brassicaceae</taxon>
        <taxon>Camelineae</taxon>
        <taxon>Camelina</taxon>
    </lineage>
</organism>
<keyword evidence="5 6" id="KW-0067">ATP-binding</keyword>
<dbReference type="Pfam" id="PF00069">
    <property type="entry name" value="Pkinase"/>
    <property type="match status" value="1"/>
</dbReference>
<dbReference type="InterPro" id="IPR050108">
    <property type="entry name" value="CDK"/>
</dbReference>
<dbReference type="Gene3D" id="3.30.200.20">
    <property type="entry name" value="Phosphorylase Kinase, domain 1"/>
    <property type="match status" value="1"/>
</dbReference>
<feature type="region of interest" description="Disordered" evidence="7">
    <location>
        <begin position="44"/>
        <end position="75"/>
    </location>
</feature>
<comment type="similarity">
    <text evidence="1">Belongs to the protein kinase superfamily. CMGC Ser/Thr protein kinase family. CDC2/CDKX subfamily.</text>
</comment>
<dbReference type="InterPro" id="IPR008271">
    <property type="entry name" value="Ser/Thr_kinase_AS"/>
</dbReference>
<dbReference type="GeneID" id="104740566"/>
<feature type="compositionally biased region" description="Basic and acidic residues" evidence="7">
    <location>
        <begin position="430"/>
        <end position="442"/>
    </location>
</feature>
<feature type="region of interest" description="Disordered" evidence="7">
    <location>
        <begin position="568"/>
        <end position="600"/>
    </location>
</feature>
<dbReference type="PROSITE" id="PS00108">
    <property type="entry name" value="PROTEIN_KINASE_ST"/>
    <property type="match status" value="1"/>
</dbReference>
<dbReference type="RefSeq" id="XP_010459503.1">
    <property type="nucleotide sequence ID" value="XM_010461201.2"/>
</dbReference>
<evidence type="ECO:0000256" key="5">
    <source>
        <dbReference type="ARBA" id="ARBA00022840"/>
    </source>
</evidence>
<dbReference type="SMART" id="SM00220">
    <property type="entry name" value="S_TKc"/>
    <property type="match status" value="1"/>
</dbReference>
<reference evidence="9" key="1">
    <citation type="journal article" date="2014" name="Nat. Commun.">
        <title>The emerging biofuel crop Camelina sativa retains a highly undifferentiated hexaploid genome structure.</title>
        <authorList>
            <person name="Kagale S."/>
            <person name="Koh C."/>
            <person name="Nixon J."/>
            <person name="Bollina V."/>
            <person name="Clarke W.E."/>
            <person name="Tuteja R."/>
            <person name="Spillane C."/>
            <person name="Robinson S.J."/>
            <person name="Links M.G."/>
            <person name="Clarke C."/>
            <person name="Higgins E.E."/>
            <person name="Huebert T."/>
            <person name="Sharpe A.G."/>
            <person name="Parkin I.A."/>
        </authorList>
    </citation>
    <scope>NUCLEOTIDE SEQUENCE [LARGE SCALE GENOMIC DNA]</scope>
    <source>
        <strain evidence="9">cv. DH55</strain>
    </source>
</reference>
<feature type="domain" description="Protein kinase" evidence="8">
    <location>
        <begin position="126"/>
        <end position="411"/>
    </location>
</feature>